<organism evidence="1">
    <name type="scientific">Tanacetum cinerariifolium</name>
    <name type="common">Dalmatian daisy</name>
    <name type="synonym">Chrysanthemum cinerariifolium</name>
    <dbReference type="NCBI Taxonomy" id="118510"/>
    <lineage>
        <taxon>Eukaryota</taxon>
        <taxon>Viridiplantae</taxon>
        <taxon>Streptophyta</taxon>
        <taxon>Embryophyta</taxon>
        <taxon>Tracheophyta</taxon>
        <taxon>Spermatophyta</taxon>
        <taxon>Magnoliopsida</taxon>
        <taxon>eudicotyledons</taxon>
        <taxon>Gunneridae</taxon>
        <taxon>Pentapetalae</taxon>
        <taxon>asterids</taxon>
        <taxon>campanulids</taxon>
        <taxon>Asterales</taxon>
        <taxon>Asteraceae</taxon>
        <taxon>Asteroideae</taxon>
        <taxon>Anthemideae</taxon>
        <taxon>Anthemidinae</taxon>
        <taxon>Tanacetum</taxon>
    </lineage>
</organism>
<name>A0A6L2NVN5_TANCI</name>
<proteinExistence type="predicted"/>
<comment type="caution">
    <text evidence="1">The sequence shown here is derived from an EMBL/GenBank/DDBJ whole genome shotgun (WGS) entry which is preliminary data.</text>
</comment>
<accession>A0A6L2NVN5</accession>
<sequence>MTLSEALAKINAKEEFVKQHIKVAEEAISDERAKITRQGKKLVEVNNMCAAYGDTTYHDHILIKVFYLKRRLKWLDLGNVRKEKSRISKILENMVGG</sequence>
<gene>
    <name evidence="1" type="ORF">Tci_060643</name>
</gene>
<dbReference type="EMBL" id="BKCJ010009797">
    <property type="protein sequence ID" value="GEU88665.1"/>
    <property type="molecule type" value="Genomic_DNA"/>
</dbReference>
<evidence type="ECO:0000313" key="1">
    <source>
        <dbReference type="EMBL" id="GEU88665.1"/>
    </source>
</evidence>
<dbReference type="AlphaFoldDB" id="A0A6L2NVN5"/>
<reference evidence="1" key="1">
    <citation type="journal article" date="2019" name="Sci. Rep.">
        <title>Draft genome of Tanacetum cinerariifolium, the natural source of mosquito coil.</title>
        <authorList>
            <person name="Yamashiro T."/>
            <person name="Shiraishi A."/>
            <person name="Satake H."/>
            <person name="Nakayama K."/>
        </authorList>
    </citation>
    <scope>NUCLEOTIDE SEQUENCE</scope>
</reference>
<protein>
    <submittedName>
        <fullName evidence="1">Uncharacterized protein</fullName>
    </submittedName>
</protein>